<dbReference type="Gene3D" id="3.80.10.10">
    <property type="entry name" value="Ribonuclease Inhibitor"/>
    <property type="match status" value="1"/>
</dbReference>
<keyword evidence="3" id="KW-1185">Reference proteome</keyword>
<protein>
    <submittedName>
        <fullName evidence="2">GM19412</fullName>
    </submittedName>
</protein>
<reference evidence="2 3" key="1">
    <citation type="journal article" date="2007" name="Nature">
        <title>Evolution of genes and genomes on the Drosophila phylogeny.</title>
        <authorList>
            <consortium name="Drosophila 12 Genomes Consortium"/>
            <person name="Clark A.G."/>
            <person name="Eisen M.B."/>
            <person name="Smith D.R."/>
            <person name="Bergman C.M."/>
            <person name="Oliver B."/>
            <person name="Markow T.A."/>
            <person name="Kaufman T.C."/>
            <person name="Kellis M."/>
            <person name="Gelbart W."/>
            <person name="Iyer V.N."/>
            <person name="Pollard D.A."/>
            <person name="Sackton T.B."/>
            <person name="Larracuente A.M."/>
            <person name="Singh N.D."/>
            <person name="Abad J.P."/>
            <person name="Abt D.N."/>
            <person name="Adryan B."/>
            <person name="Aguade M."/>
            <person name="Akashi H."/>
            <person name="Anderson W.W."/>
            <person name="Aquadro C.F."/>
            <person name="Ardell D.H."/>
            <person name="Arguello R."/>
            <person name="Artieri C.G."/>
            <person name="Barbash D.A."/>
            <person name="Barker D."/>
            <person name="Barsanti P."/>
            <person name="Batterham P."/>
            <person name="Batzoglou S."/>
            <person name="Begun D."/>
            <person name="Bhutkar A."/>
            <person name="Blanco E."/>
            <person name="Bosak S.A."/>
            <person name="Bradley R.K."/>
            <person name="Brand A.D."/>
            <person name="Brent M.R."/>
            <person name="Brooks A.N."/>
            <person name="Brown R.H."/>
            <person name="Butlin R.K."/>
            <person name="Caggese C."/>
            <person name="Calvi B.R."/>
            <person name="Bernardo de Carvalho A."/>
            <person name="Caspi A."/>
            <person name="Castrezana S."/>
            <person name="Celniker S.E."/>
            <person name="Chang J.L."/>
            <person name="Chapple C."/>
            <person name="Chatterji S."/>
            <person name="Chinwalla A."/>
            <person name="Civetta A."/>
            <person name="Clifton S.W."/>
            <person name="Comeron J.M."/>
            <person name="Costello J.C."/>
            <person name="Coyne J.A."/>
            <person name="Daub J."/>
            <person name="David R.G."/>
            <person name="Delcher A.L."/>
            <person name="Delehaunty K."/>
            <person name="Do C.B."/>
            <person name="Ebling H."/>
            <person name="Edwards K."/>
            <person name="Eickbush T."/>
            <person name="Evans J.D."/>
            <person name="Filipski A."/>
            <person name="Findeiss S."/>
            <person name="Freyhult E."/>
            <person name="Fulton L."/>
            <person name="Fulton R."/>
            <person name="Garcia A.C."/>
            <person name="Gardiner A."/>
            <person name="Garfield D.A."/>
            <person name="Garvin B.E."/>
            <person name="Gibson G."/>
            <person name="Gilbert D."/>
            <person name="Gnerre S."/>
            <person name="Godfrey J."/>
            <person name="Good R."/>
            <person name="Gotea V."/>
            <person name="Gravely B."/>
            <person name="Greenberg A.J."/>
            <person name="Griffiths-Jones S."/>
            <person name="Gross S."/>
            <person name="Guigo R."/>
            <person name="Gustafson E.A."/>
            <person name="Haerty W."/>
            <person name="Hahn M.W."/>
            <person name="Halligan D.L."/>
            <person name="Halpern A.L."/>
            <person name="Halter G.M."/>
            <person name="Han M.V."/>
            <person name="Heger A."/>
            <person name="Hillier L."/>
            <person name="Hinrichs A.S."/>
            <person name="Holmes I."/>
            <person name="Hoskins R.A."/>
            <person name="Hubisz M.J."/>
            <person name="Hultmark D."/>
            <person name="Huntley M.A."/>
            <person name="Jaffe D.B."/>
            <person name="Jagadeeshan S."/>
            <person name="Jeck W.R."/>
            <person name="Johnson J."/>
            <person name="Jones C.D."/>
            <person name="Jordan W.C."/>
            <person name="Karpen G.H."/>
            <person name="Kataoka E."/>
            <person name="Keightley P.D."/>
            <person name="Kheradpour P."/>
            <person name="Kirkness E.F."/>
            <person name="Koerich L.B."/>
            <person name="Kristiansen K."/>
            <person name="Kudrna D."/>
            <person name="Kulathinal R.J."/>
            <person name="Kumar S."/>
            <person name="Kwok R."/>
            <person name="Lander E."/>
            <person name="Langley C.H."/>
            <person name="Lapoint R."/>
            <person name="Lazzaro B.P."/>
            <person name="Lee S.J."/>
            <person name="Levesque L."/>
            <person name="Li R."/>
            <person name="Lin C.F."/>
            <person name="Lin M.F."/>
            <person name="Lindblad-Toh K."/>
            <person name="Llopart A."/>
            <person name="Long M."/>
            <person name="Low L."/>
            <person name="Lozovsky E."/>
            <person name="Lu J."/>
            <person name="Luo M."/>
            <person name="Machado C.A."/>
            <person name="Makalowski W."/>
            <person name="Marzo M."/>
            <person name="Matsuda M."/>
            <person name="Matzkin L."/>
            <person name="McAllister B."/>
            <person name="McBride C.S."/>
            <person name="McKernan B."/>
            <person name="McKernan K."/>
            <person name="Mendez-Lago M."/>
            <person name="Minx P."/>
            <person name="Mollenhauer M.U."/>
            <person name="Montooth K."/>
            <person name="Mount S.M."/>
            <person name="Mu X."/>
            <person name="Myers E."/>
            <person name="Negre B."/>
            <person name="Newfeld S."/>
            <person name="Nielsen R."/>
            <person name="Noor M.A."/>
            <person name="O'Grady P."/>
            <person name="Pachter L."/>
            <person name="Papaceit M."/>
            <person name="Parisi M.J."/>
            <person name="Parisi M."/>
            <person name="Parts L."/>
            <person name="Pedersen J.S."/>
            <person name="Pesole G."/>
            <person name="Phillippy A.M."/>
            <person name="Ponting C.P."/>
            <person name="Pop M."/>
            <person name="Porcelli D."/>
            <person name="Powell J.R."/>
            <person name="Prohaska S."/>
            <person name="Pruitt K."/>
            <person name="Puig M."/>
            <person name="Quesneville H."/>
            <person name="Ram K.R."/>
            <person name="Rand D."/>
            <person name="Rasmussen M.D."/>
            <person name="Reed L.K."/>
            <person name="Reenan R."/>
            <person name="Reily A."/>
            <person name="Remington K.A."/>
            <person name="Rieger T.T."/>
            <person name="Ritchie M.G."/>
            <person name="Robin C."/>
            <person name="Rogers Y.H."/>
            <person name="Rohde C."/>
            <person name="Rozas J."/>
            <person name="Rubenfield M.J."/>
            <person name="Ruiz A."/>
            <person name="Russo S."/>
            <person name="Salzberg S.L."/>
            <person name="Sanchez-Gracia A."/>
            <person name="Saranga D.J."/>
            <person name="Sato H."/>
            <person name="Schaeffer S.W."/>
            <person name="Schatz M.C."/>
            <person name="Schlenke T."/>
            <person name="Schwartz R."/>
            <person name="Segarra C."/>
            <person name="Singh R.S."/>
            <person name="Sirot L."/>
            <person name="Sirota M."/>
            <person name="Sisneros N.B."/>
            <person name="Smith C.D."/>
            <person name="Smith T.F."/>
            <person name="Spieth J."/>
            <person name="Stage D.E."/>
            <person name="Stark A."/>
            <person name="Stephan W."/>
            <person name="Strausberg R.L."/>
            <person name="Strempel S."/>
            <person name="Sturgill D."/>
            <person name="Sutton G."/>
            <person name="Sutton G.G."/>
            <person name="Tao W."/>
            <person name="Teichmann S."/>
            <person name="Tobari Y.N."/>
            <person name="Tomimura Y."/>
            <person name="Tsolas J.M."/>
            <person name="Valente V.L."/>
            <person name="Venter E."/>
            <person name="Venter J.C."/>
            <person name="Vicario S."/>
            <person name="Vieira F.G."/>
            <person name="Vilella A.J."/>
            <person name="Villasante A."/>
            <person name="Walenz B."/>
            <person name="Wang J."/>
            <person name="Wasserman M."/>
            <person name="Watts T."/>
            <person name="Wilson D."/>
            <person name="Wilson R.K."/>
            <person name="Wing R.A."/>
            <person name="Wolfner M.F."/>
            <person name="Wong A."/>
            <person name="Wong G.K."/>
            <person name="Wu C.I."/>
            <person name="Wu G."/>
            <person name="Yamamoto D."/>
            <person name="Yang H.P."/>
            <person name="Yang S.P."/>
            <person name="Yorke J.A."/>
            <person name="Yoshida K."/>
            <person name="Zdobnov E."/>
            <person name="Zhang P."/>
            <person name="Zhang Y."/>
            <person name="Zimin A.V."/>
            <person name="Baldwin J."/>
            <person name="Abdouelleil A."/>
            <person name="Abdulkadir J."/>
            <person name="Abebe A."/>
            <person name="Abera B."/>
            <person name="Abreu J."/>
            <person name="Acer S.C."/>
            <person name="Aftuck L."/>
            <person name="Alexander A."/>
            <person name="An P."/>
            <person name="Anderson E."/>
            <person name="Anderson S."/>
            <person name="Arachi H."/>
            <person name="Azer M."/>
            <person name="Bachantsang P."/>
            <person name="Barry A."/>
            <person name="Bayul T."/>
            <person name="Berlin A."/>
            <person name="Bessette D."/>
            <person name="Bloom T."/>
            <person name="Blye J."/>
            <person name="Boguslavskiy L."/>
            <person name="Bonnet C."/>
            <person name="Boukhgalter B."/>
            <person name="Bourzgui I."/>
            <person name="Brown A."/>
            <person name="Cahill P."/>
            <person name="Channer S."/>
            <person name="Cheshatsang Y."/>
            <person name="Chuda L."/>
            <person name="Citroen M."/>
            <person name="Collymore A."/>
            <person name="Cooke P."/>
            <person name="Costello M."/>
            <person name="D'Aco K."/>
            <person name="Daza R."/>
            <person name="De Haan G."/>
            <person name="DeGray S."/>
            <person name="DeMaso C."/>
            <person name="Dhargay N."/>
            <person name="Dooley K."/>
            <person name="Dooley E."/>
            <person name="Doricent M."/>
            <person name="Dorje P."/>
            <person name="Dorjee K."/>
            <person name="Dupes A."/>
            <person name="Elong R."/>
            <person name="Falk J."/>
            <person name="Farina A."/>
            <person name="Faro S."/>
            <person name="Ferguson D."/>
            <person name="Fisher S."/>
            <person name="Foley C.D."/>
            <person name="Franke A."/>
            <person name="Friedrich D."/>
            <person name="Gadbois L."/>
            <person name="Gearin G."/>
            <person name="Gearin C.R."/>
            <person name="Giannoukos G."/>
            <person name="Goode T."/>
            <person name="Graham J."/>
            <person name="Grandbois E."/>
            <person name="Grewal S."/>
            <person name="Gyaltsen K."/>
            <person name="Hafez N."/>
            <person name="Hagos B."/>
            <person name="Hall J."/>
            <person name="Henson C."/>
            <person name="Hollinger A."/>
            <person name="Honan T."/>
            <person name="Huard M.D."/>
            <person name="Hughes L."/>
            <person name="Hurhula B."/>
            <person name="Husby M.E."/>
            <person name="Kamat A."/>
            <person name="Kanga B."/>
            <person name="Kashin S."/>
            <person name="Khazanovich D."/>
            <person name="Kisner P."/>
            <person name="Lance K."/>
            <person name="Lara M."/>
            <person name="Lee W."/>
            <person name="Lennon N."/>
            <person name="Letendre F."/>
            <person name="LeVine R."/>
            <person name="Lipovsky A."/>
            <person name="Liu X."/>
            <person name="Liu J."/>
            <person name="Liu S."/>
            <person name="Lokyitsang T."/>
            <person name="Lokyitsang Y."/>
            <person name="Lubonja R."/>
            <person name="Lui A."/>
            <person name="MacDonald P."/>
            <person name="Magnisalis V."/>
            <person name="Maru K."/>
            <person name="Matthews C."/>
            <person name="McCusker W."/>
            <person name="McDonough S."/>
            <person name="Mehta T."/>
            <person name="Meldrim J."/>
            <person name="Meneus L."/>
            <person name="Mihai O."/>
            <person name="Mihalev A."/>
            <person name="Mihova T."/>
            <person name="Mittelman R."/>
            <person name="Mlenga V."/>
            <person name="Montmayeur A."/>
            <person name="Mulrain L."/>
            <person name="Navidi A."/>
            <person name="Naylor J."/>
            <person name="Negash T."/>
            <person name="Nguyen T."/>
            <person name="Nguyen N."/>
            <person name="Nicol R."/>
            <person name="Norbu C."/>
            <person name="Norbu N."/>
            <person name="Novod N."/>
            <person name="O'Neill B."/>
            <person name="Osman S."/>
            <person name="Markiewicz E."/>
            <person name="Oyono O.L."/>
            <person name="Patti C."/>
            <person name="Phunkhang P."/>
            <person name="Pierre F."/>
            <person name="Priest M."/>
            <person name="Raghuraman S."/>
            <person name="Rege F."/>
            <person name="Reyes R."/>
            <person name="Rise C."/>
            <person name="Rogov P."/>
            <person name="Ross K."/>
            <person name="Ryan E."/>
            <person name="Settipalli S."/>
            <person name="Shea T."/>
            <person name="Sherpa N."/>
            <person name="Shi L."/>
            <person name="Shih D."/>
            <person name="Sparrow T."/>
            <person name="Spaulding J."/>
            <person name="Stalker J."/>
            <person name="Stange-Thomann N."/>
            <person name="Stavropoulos S."/>
            <person name="Stone C."/>
            <person name="Strader C."/>
            <person name="Tesfaye S."/>
            <person name="Thomson T."/>
            <person name="Thoulutsang Y."/>
            <person name="Thoulutsang D."/>
            <person name="Topham K."/>
            <person name="Topping I."/>
            <person name="Tsamla T."/>
            <person name="Vassiliev H."/>
            <person name="Vo A."/>
            <person name="Wangchuk T."/>
            <person name="Wangdi T."/>
            <person name="Weiand M."/>
            <person name="Wilkinson J."/>
            <person name="Wilson A."/>
            <person name="Yadav S."/>
            <person name="Young G."/>
            <person name="Yu Q."/>
            <person name="Zembek L."/>
            <person name="Zhong D."/>
            <person name="Zimmer A."/>
            <person name="Zwirko Z."/>
            <person name="Jaffe D.B."/>
            <person name="Alvarez P."/>
            <person name="Brockman W."/>
            <person name="Butler J."/>
            <person name="Chin C."/>
            <person name="Gnerre S."/>
            <person name="Grabherr M."/>
            <person name="Kleber M."/>
            <person name="Mauceli E."/>
            <person name="MacCallum I."/>
        </authorList>
    </citation>
    <scope>NUCLEOTIDE SEQUENCE [LARGE SCALE GENOMIC DNA]</scope>
    <source>
        <strain evidence="3">Rob3c / Tucson 14021-0248.25</strain>
    </source>
</reference>
<feature type="signal peptide" evidence="1">
    <location>
        <begin position="1"/>
        <end position="20"/>
    </location>
</feature>
<accession>B4IKJ6</accession>
<dbReference type="Proteomes" id="UP000001292">
    <property type="component" value="Unassembled WGS sequence"/>
</dbReference>
<keyword evidence="1" id="KW-0732">Signal</keyword>
<proteinExistence type="predicted"/>
<sequence length="107" mass="12434">MRMLNCLNYILIAVIARATCESLKLEEIAIKTLDCRENTCTNLRYPSASEVAYFPESVTKHLRKYESLVLHSSQLANLPRKIFLNLPQLVEFHVLECELQQIEKCMF</sequence>
<dbReference type="HOGENOM" id="CLU_2212683_0_0_1"/>
<dbReference type="AlphaFoldDB" id="B4IKJ6"/>
<name>B4IKJ6_DROSE</name>
<feature type="chain" id="PRO_5002810796" evidence="1">
    <location>
        <begin position="21"/>
        <end position="107"/>
    </location>
</feature>
<evidence type="ECO:0000313" key="2">
    <source>
        <dbReference type="EMBL" id="EDW51600.1"/>
    </source>
</evidence>
<evidence type="ECO:0000256" key="1">
    <source>
        <dbReference type="SAM" id="SignalP"/>
    </source>
</evidence>
<organism evidence="3">
    <name type="scientific">Drosophila sechellia</name>
    <name type="common">Fruit fly</name>
    <dbReference type="NCBI Taxonomy" id="7238"/>
    <lineage>
        <taxon>Eukaryota</taxon>
        <taxon>Metazoa</taxon>
        <taxon>Ecdysozoa</taxon>
        <taxon>Arthropoda</taxon>
        <taxon>Hexapoda</taxon>
        <taxon>Insecta</taxon>
        <taxon>Pterygota</taxon>
        <taxon>Neoptera</taxon>
        <taxon>Endopterygota</taxon>
        <taxon>Diptera</taxon>
        <taxon>Brachycera</taxon>
        <taxon>Muscomorpha</taxon>
        <taxon>Ephydroidea</taxon>
        <taxon>Drosophilidae</taxon>
        <taxon>Drosophila</taxon>
        <taxon>Sophophora</taxon>
    </lineage>
</organism>
<dbReference type="SUPFAM" id="SSF52058">
    <property type="entry name" value="L domain-like"/>
    <property type="match status" value="1"/>
</dbReference>
<dbReference type="InterPro" id="IPR032675">
    <property type="entry name" value="LRR_dom_sf"/>
</dbReference>
<evidence type="ECO:0000313" key="3">
    <source>
        <dbReference type="Proteomes" id="UP000001292"/>
    </source>
</evidence>
<gene>
    <name evidence="2" type="primary">Dsec\GM19412</name>
    <name evidence="2" type="ORF">Dsec_GM19412</name>
</gene>
<dbReference type="EMBL" id="CH480853">
    <property type="protein sequence ID" value="EDW51600.1"/>
    <property type="molecule type" value="Genomic_DNA"/>
</dbReference>